<dbReference type="InterPro" id="IPR013097">
    <property type="entry name" value="Dabb"/>
</dbReference>
<dbReference type="InterPro" id="IPR011008">
    <property type="entry name" value="Dimeric_a/b-barrel"/>
</dbReference>
<feature type="domain" description="Stress-response A/B barrel" evidence="1">
    <location>
        <begin position="37"/>
        <end position="134"/>
    </location>
</feature>
<reference evidence="2 3" key="1">
    <citation type="journal article" date="2020" name="Microbiol. Resour. Announc.">
        <title>Draft Genome Sequence of a Cladosporium Species Isolated from the Mesophotic Ascidian Didemnum maculosum.</title>
        <authorList>
            <person name="Gioti A."/>
            <person name="Siaperas R."/>
            <person name="Nikolaivits E."/>
            <person name="Le Goff G."/>
            <person name="Ouazzani J."/>
            <person name="Kotoulas G."/>
            <person name="Topakas E."/>
        </authorList>
    </citation>
    <scope>NUCLEOTIDE SEQUENCE [LARGE SCALE GENOMIC DNA]</scope>
    <source>
        <strain evidence="2 3">TM138-S3</strain>
    </source>
</reference>
<dbReference type="PROSITE" id="PS51502">
    <property type="entry name" value="S_R_A_B_BARREL"/>
    <property type="match status" value="1"/>
</dbReference>
<organism evidence="2 3">
    <name type="scientific">Cladosporium halotolerans</name>
    <dbReference type="NCBI Taxonomy" id="1052096"/>
    <lineage>
        <taxon>Eukaryota</taxon>
        <taxon>Fungi</taxon>
        <taxon>Dikarya</taxon>
        <taxon>Ascomycota</taxon>
        <taxon>Pezizomycotina</taxon>
        <taxon>Dothideomycetes</taxon>
        <taxon>Dothideomycetidae</taxon>
        <taxon>Cladosporiales</taxon>
        <taxon>Cladosporiaceae</taxon>
        <taxon>Cladosporium</taxon>
    </lineage>
</organism>
<dbReference type="EMBL" id="JAAQHG020000006">
    <property type="protein sequence ID" value="KAL1588862.1"/>
    <property type="molecule type" value="Genomic_DNA"/>
</dbReference>
<name>A0AB34KYI8_9PEZI</name>
<proteinExistence type="predicted"/>
<dbReference type="AlphaFoldDB" id="A0AB34KYI8"/>
<sequence length="137" mass="15464">MFLPGRAFPFTRSIHICDHLKAATCRAIHATAAKMTVQRITMFKVANEGDIPAFAEQYSALEKNQQKNGKPYILSVNAHRPVDDPRTQGYNFLAHTTFSSLDDVKYYDEECEAHKNLKAFAKERVAGPPMAVMWETS</sequence>
<comment type="caution">
    <text evidence="2">The sequence shown here is derived from an EMBL/GenBank/DDBJ whole genome shotgun (WGS) entry which is preliminary data.</text>
</comment>
<keyword evidence="3" id="KW-1185">Reference proteome</keyword>
<evidence type="ECO:0000259" key="1">
    <source>
        <dbReference type="PROSITE" id="PS51502"/>
    </source>
</evidence>
<evidence type="ECO:0000313" key="3">
    <source>
        <dbReference type="Proteomes" id="UP000803884"/>
    </source>
</evidence>
<dbReference type="GeneID" id="96003891"/>
<dbReference type="RefSeq" id="XP_069231967.1">
    <property type="nucleotide sequence ID" value="XM_069371053.1"/>
</dbReference>
<accession>A0AB34KYI8</accession>
<dbReference type="Gene3D" id="3.30.70.100">
    <property type="match status" value="1"/>
</dbReference>
<protein>
    <recommendedName>
        <fullName evidence="1">Stress-response A/B barrel domain-containing protein</fullName>
    </recommendedName>
</protein>
<gene>
    <name evidence="2" type="ORF">WHR41_02447</name>
</gene>
<dbReference type="SMART" id="SM00886">
    <property type="entry name" value="Dabb"/>
    <property type="match status" value="1"/>
</dbReference>
<dbReference type="Pfam" id="PF07876">
    <property type="entry name" value="Dabb"/>
    <property type="match status" value="1"/>
</dbReference>
<evidence type="ECO:0000313" key="2">
    <source>
        <dbReference type="EMBL" id="KAL1588862.1"/>
    </source>
</evidence>
<dbReference type="SUPFAM" id="SSF54909">
    <property type="entry name" value="Dimeric alpha+beta barrel"/>
    <property type="match status" value="1"/>
</dbReference>
<dbReference type="Proteomes" id="UP000803884">
    <property type="component" value="Unassembled WGS sequence"/>
</dbReference>